<organism evidence="3 4">
    <name type="scientific">Cherax quadricarinatus</name>
    <name type="common">Australian red claw crayfish</name>
    <dbReference type="NCBI Taxonomy" id="27406"/>
    <lineage>
        <taxon>Eukaryota</taxon>
        <taxon>Metazoa</taxon>
        <taxon>Ecdysozoa</taxon>
        <taxon>Arthropoda</taxon>
        <taxon>Crustacea</taxon>
        <taxon>Multicrustacea</taxon>
        <taxon>Malacostraca</taxon>
        <taxon>Eumalacostraca</taxon>
        <taxon>Eucarida</taxon>
        <taxon>Decapoda</taxon>
        <taxon>Pleocyemata</taxon>
        <taxon>Astacidea</taxon>
        <taxon>Parastacoidea</taxon>
        <taxon>Parastacidae</taxon>
        <taxon>Cherax</taxon>
    </lineage>
</organism>
<dbReference type="AlphaFoldDB" id="A0AAW0XZA5"/>
<evidence type="ECO:0000313" key="4">
    <source>
        <dbReference type="Proteomes" id="UP001445076"/>
    </source>
</evidence>
<name>A0AAW0XZA5_CHEQU</name>
<dbReference type="EMBL" id="JARKIK010000020">
    <property type="protein sequence ID" value="KAK8744985.1"/>
    <property type="molecule type" value="Genomic_DNA"/>
</dbReference>
<keyword evidence="4" id="KW-1185">Reference proteome</keyword>
<keyword evidence="2" id="KW-0732">Signal</keyword>
<feature type="region of interest" description="Disordered" evidence="1">
    <location>
        <begin position="103"/>
        <end position="125"/>
    </location>
</feature>
<protein>
    <submittedName>
        <fullName evidence="3">Uncharacterized protein</fullName>
    </submittedName>
</protein>
<proteinExistence type="predicted"/>
<evidence type="ECO:0000256" key="1">
    <source>
        <dbReference type="SAM" id="MobiDB-lite"/>
    </source>
</evidence>
<sequence length="172" mass="18848">MHVLTNVLVTVLVVAAVFAIPRREGAGRHRPCTAPGGTNIMINFTQQLCTQANKTKCADNMMNCLLQNKPPKPANSTIGREQVFNNITACAQQLGYNITKPVPRTGGPGHFGPHSSEENSSEEGFDRCNKHARGLEKFFQKLNLTENQFLPMISCLMTRSGVLGNFTSCINQ</sequence>
<evidence type="ECO:0000256" key="2">
    <source>
        <dbReference type="SAM" id="SignalP"/>
    </source>
</evidence>
<dbReference type="Proteomes" id="UP001445076">
    <property type="component" value="Unassembled WGS sequence"/>
</dbReference>
<gene>
    <name evidence="3" type="ORF">OTU49_000387</name>
</gene>
<reference evidence="3 4" key="1">
    <citation type="journal article" date="2024" name="BMC Genomics">
        <title>Genome assembly of redclaw crayfish (Cherax quadricarinatus) provides insights into its immune adaptation and hypoxia tolerance.</title>
        <authorList>
            <person name="Liu Z."/>
            <person name="Zheng J."/>
            <person name="Li H."/>
            <person name="Fang K."/>
            <person name="Wang S."/>
            <person name="He J."/>
            <person name="Zhou D."/>
            <person name="Weng S."/>
            <person name="Chi M."/>
            <person name="Gu Z."/>
            <person name="He J."/>
            <person name="Li F."/>
            <person name="Wang M."/>
        </authorList>
    </citation>
    <scope>NUCLEOTIDE SEQUENCE [LARGE SCALE GENOMIC DNA]</scope>
    <source>
        <strain evidence="3">ZL_2023a</strain>
    </source>
</reference>
<feature type="signal peptide" evidence="2">
    <location>
        <begin position="1"/>
        <end position="19"/>
    </location>
</feature>
<accession>A0AAW0XZA5</accession>
<evidence type="ECO:0000313" key="3">
    <source>
        <dbReference type="EMBL" id="KAK8744985.1"/>
    </source>
</evidence>
<comment type="caution">
    <text evidence="3">The sequence shown here is derived from an EMBL/GenBank/DDBJ whole genome shotgun (WGS) entry which is preliminary data.</text>
</comment>
<feature type="chain" id="PRO_5043833412" evidence="2">
    <location>
        <begin position="20"/>
        <end position="172"/>
    </location>
</feature>